<evidence type="ECO:0000313" key="3">
    <source>
        <dbReference type="Proteomes" id="UP000315235"/>
    </source>
</evidence>
<dbReference type="InterPro" id="IPR038072">
    <property type="entry name" value="GspK_central_sf"/>
</dbReference>
<dbReference type="EMBL" id="VJOY01000010">
    <property type="protein sequence ID" value="TRX74083.1"/>
    <property type="molecule type" value="Genomic_DNA"/>
</dbReference>
<feature type="transmembrane region" description="Helical" evidence="1">
    <location>
        <begin position="12"/>
        <end position="32"/>
    </location>
</feature>
<name>A0A553GX78_9PSED</name>
<keyword evidence="1" id="KW-0812">Transmembrane</keyword>
<keyword evidence="3" id="KW-1185">Reference proteome</keyword>
<accession>A0A553GX78</accession>
<comment type="caution">
    <text evidence="2">The sequence shown here is derived from an EMBL/GenBank/DDBJ whole genome shotgun (WGS) entry which is preliminary data.</text>
</comment>
<dbReference type="InterPro" id="IPR005628">
    <property type="entry name" value="GspK"/>
</dbReference>
<dbReference type="PANTHER" id="PTHR38831:SF2">
    <property type="entry name" value="TYPE II SECRETION SYSTEM PROTEIN K"/>
    <property type="match status" value="1"/>
</dbReference>
<proteinExistence type="predicted"/>
<evidence type="ECO:0000313" key="2">
    <source>
        <dbReference type="EMBL" id="TRX74083.1"/>
    </source>
</evidence>
<keyword evidence="1" id="KW-1133">Transmembrane helix</keyword>
<evidence type="ECO:0000256" key="1">
    <source>
        <dbReference type="SAM" id="Phobius"/>
    </source>
</evidence>
<organism evidence="2 3">
    <name type="scientific">Pseudomonas mangiferae</name>
    <dbReference type="NCBI Taxonomy" id="2593654"/>
    <lineage>
        <taxon>Bacteria</taxon>
        <taxon>Pseudomonadati</taxon>
        <taxon>Pseudomonadota</taxon>
        <taxon>Gammaproteobacteria</taxon>
        <taxon>Pseudomonadales</taxon>
        <taxon>Pseudomonadaceae</taxon>
        <taxon>Pseudomonas</taxon>
    </lineage>
</organism>
<sequence>MTERPINQRGVVLIVVLWIVALLTVLLVAFSASVKVDRNIASEIVYRARTRAAAEAALHYLVAVQRIGNDTWTTLPGQVLILPFAQGARFRLVPEEAYVSLIGAPPALLSQVIGQVAKGDTDVEKVVEAIVARREGALAQNGGPLQAPADGSAAPPTPQLASIDELMLLPGVSRTWLDRLAPLVTVDGEQTGVDVLHASLPVLRAVTGDEGKAAALYEKRGDADVNPADYIDPALYSPPEGSLYRLQVEVRAAGKPQQVEVTVMFGDGPDGYRIVRWNEYTARFNLD</sequence>
<dbReference type="Proteomes" id="UP000315235">
    <property type="component" value="Unassembled WGS sequence"/>
</dbReference>
<dbReference type="AlphaFoldDB" id="A0A553GX78"/>
<dbReference type="GO" id="GO:0009306">
    <property type="term" value="P:protein secretion"/>
    <property type="evidence" value="ECO:0007669"/>
    <property type="project" value="InterPro"/>
</dbReference>
<protein>
    <submittedName>
        <fullName evidence="2">General secretion pathway protein GspK</fullName>
    </submittedName>
</protein>
<dbReference type="GO" id="GO:0016020">
    <property type="term" value="C:membrane"/>
    <property type="evidence" value="ECO:0007669"/>
    <property type="project" value="InterPro"/>
</dbReference>
<reference evidence="2 3" key="1">
    <citation type="submission" date="2019-07" db="EMBL/GenBank/DDBJ databases">
        <title>Pseudomonas mangiferae sp. nov., isolated from bark of mango tree in Thailand.</title>
        <authorList>
            <person name="Srisuk N."/>
            <person name="Anurat P."/>
        </authorList>
    </citation>
    <scope>NUCLEOTIDE SEQUENCE [LARGE SCALE GENOMIC DNA]</scope>
    <source>
        <strain evidence="2 3">DMKU_BBB3-04</strain>
    </source>
</reference>
<gene>
    <name evidence="2" type="ORF">FM069_15175</name>
</gene>
<keyword evidence="1" id="KW-0472">Membrane</keyword>
<dbReference type="SUPFAM" id="SSF158544">
    <property type="entry name" value="GspK insert domain-like"/>
    <property type="match status" value="1"/>
</dbReference>
<dbReference type="PANTHER" id="PTHR38831">
    <property type="entry name" value="TYPE II SECRETION SYSTEM PROTEIN K"/>
    <property type="match status" value="1"/>
</dbReference>